<dbReference type="InterPro" id="IPR000073">
    <property type="entry name" value="AB_hydrolase_1"/>
</dbReference>
<name>A0A7W9PH94_9NOCA</name>
<proteinExistence type="predicted"/>
<gene>
    <name evidence="2" type="ORF">BJY24_005029</name>
</gene>
<comment type="caution">
    <text evidence="2">The sequence shown here is derived from an EMBL/GenBank/DDBJ whole genome shotgun (WGS) entry which is preliminary data.</text>
</comment>
<evidence type="ECO:0000313" key="2">
    <source>
        <dbReference type="EMBL" id="MBB5916117.1"/>
    </source>
</evidence>
<dbReference type="InterPro" id="IPR029058">
    <property type="entry name" value="AB_hydrolase_fold"/>
</dbReference>
<sequence>MSQPGTPSIVFAHGLWADGSCYSKLIPTLRAEGHQVVSAQNPLNTLAGDVATVTRAMGRVTAPIILVGHSYGGTVITAAGTDDRVAGLVYLAALAPDETETSQSLVSRFPTTDVFGQVEVAEGRIWLLPGATRYFCGDLSEQEQAQVWAVQGVPDVDLFNQRYGGAAWRTKPSWYVVATQDHTVHPDLERFCAERMGATTYEIDSSHVPMLSHPDFVLDVIHAAVKAV</sequence>
<dbReference type="PANTHER" id="PTHR37017:SF11">
    <property type="entry name" value="ESTERASE_LIPASE_THIOESTERASE DOMAIN-CONTAINING PROTEIN"/>
    <property type="match status" value="1"/>
</dbReference>
<dbReference type="EMBL" id="JACHIT010000002">
    <property type="protein sequence ID" value="MBB5916117.1"/>
    <property type="molecule type" value="Genomic_DNA"/>
</dbReference>
<dbReference type="RefSeq" id="WP_040752465.1">
    <property type="nucleotide sequence ID" value="NZ_JACHIT010000002.1"/>
</dbReference>
<protein>
    <submittedName>
        <fullName evidence="2">Pimeloyl-ACP methyl ester carboxylesterase</fullName>
    </submittedName>
</protein>
<dbReference type="InterPro" id="IPR052897">
    <property type="entry name" value="Sec-Metab_Biosynth_Hydrolase"/>
</dbReference>
<dbReference type="Gene3D" id="3.40.50.1820">
    <property type="entry name" value="alpha/beta hydrolase"/>
    <property type="match status" value="1"/>
</dbReference>
<accession>A0A7W9PH94</accession>
<dbReference type="Proteomes" id="UP000540412">
    <property type="component" value="Unassembled WGS sequence"/>
</dbReference>
<keyword evidence="3" id="KW-1185">Reference proteome</keyword>
<organism evidence="2 3">
    <name type="scientific">Nocardia transvalensis</name>
    <dbReference type="NCBI Taxonomy" id="37333"/>
    <lineage>
        <taxon>Bacteria</taxon>
        <taxon>Bacillati</taxon>
        <taxon>Actinomycetota</taxon>
        <taxon>Actinomycetes</taxon>
        <taxon>Mycobacteriales</taxon>
        <taxon>Nocardiaceae</taxon>
        <taxon>Nocardia</taxon>
    </lineage>
</organism>
<evidence type="ECO:0000259" key="1">
    <source>
        <dbReference type="Pfam" id="PF12697"/>
    </source>
</evidence>
<feature type="domain" description="AB hydrolase-1" evidence="1">
    <location>
        <begin position="9"/>
        <end position="219"/>
    </location>
</feature>
<reference evidence="2 3" key="1">
    <citation type="submission" date="2020-08" db="EMBL/GenBank/DDBJ databases">
        <title>Sequencing the genomes of 1000 actinobacteria strains.</title>
        <authorList>
            <person name="Klenk H.-P."/>
        </authorList>
    </citation>
    <scope>NUCLEOTIDE SEQUENCE [LARGE SCALE GENOMIC DNA]</scope>
    <source>
        <strain evidence="2 3">DSM 43582</strain>
    </source>
</reference>
<evidence type="ECO:0000313" key="3">
    <source>
        <dbReference type="Proteomes" id="UP000540412"/>
    </source>
</evidence>
<dbReference type="SUPFAM" id="SSF53474">
    <property type="entry name" value="alpha/beta-Hydrolases"/>
    <property type="match status" value="1"/>
</dbReference>
<dbReference type="AlphaFoldDB" id="A0A7W9PH94"/>
<dbReference type="Pfam" id="PF12697">
    <property type="entry name" value="Abhydrolase_6"/>
    <property type="match status" value="1"/>
</dbReference>
<dbReference type="PANTHER" id="PTHR37017">
    <property type="entry name" value="AB HYDROLASE-1 DOMAIN-CONTAINING PROTEIN-RELATED"/>
    <property type="match status" value="1"/>
</dbReference>
<dbReference type="GO" id="GO:0003824">
    <property type="term" value="F:catalytic activity"/>
    <property type="evidence" value="ECO:0007669"/>
    <property type="project" value="UniProtKB-ARBA"/>
</dbReference>